<organism evidence="1 2">
    <name type="scientific">Rubroshorea leprosula</name>
    <dbReference type="NCBI Taxonomy" id="152421"/>
    <lineage>
        <taxon>Eukaryota</taxon>
        <taxon>Viridiplantae</taxon>
        <taxon>Streptophyta</taxon>
        <taxon>Embryophyta</taxon>
        <taxon>Tracheophyta</taxon>
        <taxon>Spermatophyta</taxon>
        <taxon>Magnoliopsida</taxon>
        <taxon>eudicotyledons</taxon>
        <taxon>Gunneridae</taxon>
        <taxon>Pentapetalae</taxon>
        <taxon>rosids</taxon>
        <taxon>malvids</taxon>
        <taxon>Malvales</taxon>
        <taxon>Dipterocarpaceae</taxon>
        <taxon>Rubroshorea</taxon>
    </lineage>
</organism>
<protein>
    <submittedName>
        <fullName evidence="1">Uncharacterized protein</fullName>
    </submittedName>
</protein>
<gene>
    <name evidence="1" type="ORF">SLEP1_g23985</name>
</gene>
<accession>A0AAV5JQ50</accession>
<comment type="caution">
    <text evidence="1">The sequence shown here is derived from an EMBL/GenBank/DDBJ whole genome shotgun (WGS) entry which is preliminary data.</text>
</comment>
<proteinExistence type="predicted"/>
<evidence type="ECO:0000313" key="1">
    <source>
        <dbReference type="EMBL" id="GKV12900.1"/>
    </source>
</evidence>
<sequence>MSAASMACFVDTLGHSHARLCVSIATLCHDLGIDTANSCKACLLSVPCCARALQRLKPYRTHVCQCFDLGCLCVHPCLGPGHSCAHPHIAPDCSCMLSRVLSATSHHGPSIHASTGKARCVLSVPPCTSALGCLSVVIATPCRNTNTCVLHARVHASACTRAHAHTCPCVRAHTPRRCMACPLDATHSSCVPVAVAPCHDALDFGPQTCMP</sequence>
<dbReference type="EMBL" id="BPVZ01000037">
    <property type="protein sequence ID" value="GKV12900.1"/>
    <property type="molecule type" value="Genomic_DNA"/>
</dbReference>
<name>A0AAV5JQ50_9ROSI</name>
<keyword evidence="2" id="KW-1185">Reference proteome</keyword>
<dbReference type="Proteomes" id="UP001054252">
    <property type="component" value="Unassembled WGS sequence"/>
</dbReference>
<reference evidence="1 2" key="1">
    <citation type="journal article" date="2021" name="Commun. Biol.">
        <title>The genome of Shorea leprosula (Dipterocarpaceae) highlights the ecological relevance of drought in aseasonal tropical rainforests.</title>
        <authorList>
            <person name="Ng K.K.S."/>
            <person name="Kobayashi M.J."/>
            <person name="Fawcett J.A."/>
            <person name="Hatakeyama M."/>
            <person name="Paape T."/>
            <person name="Ng C.H."/>
            <person name="Ang C.C."/>
            <person name="Tnah L.H."/>
            <person name="Lee C.T."/>
            <person name="Nishiyama T."/>
            <person name="Sese J."/>
            <person name="O'Brien M.J."/>
            <person name="Copetti D."/>
            <person name="Mohd Noor M.I."/>
            <person name="Ong R.C."/>
            <person name="Putra M."/>
            <person name="Sireger I.Z."/>
            <person name="Indrioko S."/>
            <person name="Kosugi Y."/>
            <person name="Izuno A."/>
            <person name="Isagi Y."/>
            <person name="Lee S.L."/>
            <person name="Shimizu K.K."/>
        </authorList>
    </citation>
    <scope>NUCLEOTIDE SEQUENCE [LARGE SCALE GENOMIC DNA]</scope>
    <source>
        <strain evidence="1">214</strain>
    </source>
</reference>
<dbReference type="AlphaFoldDB" id="A0AAV5JQ50"/>
<evidence type="ECO:0000313" key="2">
    <source>
        <dbReference type="Proteomes" id="UP001054252"/>
    </source>
</evidence>